<accession>A0A4E0RL05</accession>
<dbReference type="Proteomes" id="UP000230066">
    <property type="component" value="Unassembled WGS sequence"/>
</dbReference>
<name>A0A4E0RL05_FASHE</name>
<gene>
    <name evidence="3" type="ORF">D915_000034</name>
</gene>
<dbReference type="AlphaFoldDB" id="A0A4E0RL05"/>
<feature type="compositionally biased region" description="Polar residues" evidence="1">
    <location>
        <begin position="349"/>
        <end position="372"/>
    </location>
</feature>
<protein>
    <recommendedName>
        <fullName evidence="2">SOCS box domain-containing protein</fullName>
    </recommendedName>
</protein>
<organism evidence="3 4">
    <name type="scientific">Fasciola hepatica</name>
    <name type="common">Liver fluke</name>
    <dbReference type="NCBI Taxonomy" id="6192"/>
    <lineage>
        <taxon>Eukaryota</taxon>
        <taxon>Metazoa</taxon>
        <taxon>Spiralia</taxon>
        <taxon>Lophotrochozoa</taxon>
        <taxon>Platyhelminthes</taxon>
        <taxon>Trematoda</taxon>
        <taxon>Digenea</taxon>
        <taxon>Plagiorchiida</taxon>
        <taxon>Echinostomata</taxon>
        <taxon>Echinostomatoidea</taxon>
        <taxon>Fasciolidae</taxon>
        <taxon>Fasciola</taxon>
    </lineage>
</organism>
<feature type="region of interest" description="Disordered" evidence="1">
    <location>
        <begin position="349"/>
        <end position="386"/>
    </location>
</feature>
<keyword evidence="4" id="KW-1185">Reference proteome</keyword>
<reference evidence="3" key="1">
    <citation type="submission" date="2019-03" db="EMBL/GenBank/DDBJ databases">
        <title>Improved annotation for the trematode Fasciola hepatica.</title>
        <authorList>
            <person name="Choi Y.-J."/>
            <person name="Martin J."/>
            <person name="Mitreva M."/>
        </authorList>
    </citation>
    <scope>NUCLEOTIDE SEQUENCE [LARGE SCALE GENOMIC DNA]</scope>
</reference>
<evidence type="ECO:0000313" key="3">
    <source>
        <dbReference type="EMBL" id="THD29116.1"/>
    </source>
</evidence>
<comment type="caution">
    <text evidence="3">The sequence shown here is derived from an EMBL/GenBank/DDBJ whole genome shotgun (WGS) entry which is preliminary data.</text>
</comment>
<sequence>MGLDESKIARPPRSAYSHIKLCVSAPVIPWRIIHQCPMDLWVKSHRESFNFPDKPITCNYQMPHECTPAFCLSRQNIINFRKSCSVFSLRKRKRSSKMAEHFEYNHLPARLSSIQNLHFKSVLAIHSGLAVVHLARDLVTQFAVLDLRINKFLGTFGRQTVTVSTESTTGKISPDGCWCLIKLPSSRNRRVSILKLYDLRSCELLTELLLSPIPRLMLVPLGSEGPVDRGPLSQIDNTVDRFHSDSWAPHTTTETMPLSVHSTDQPVYQNGYQVIVHRSAPILYAFDPRFLNSRIAITNLNPELSDDDGPLQHSDESGVLKASVSLLKLPTWERIATSTKFKCSAVTSRPLSMSNPSRSHTANGQQNPQSSGGMLRSAPRRRRSSDVNHVAEPLIVSSNLPFPHVLNIFYSRDGYLLFTVSTDQRICKCSSLGHLTSSSSSFCSSADSIDLMDDGVRNGIPNLIHRTSDGVRIPHPSFARAPEPTGLCYQTPEGSHHQSCTVLPRQSENGHYLNGGCHSASASPPPGCTALWLTIFNSDTLARLRTVRFDRAICPIHTCPTNYMPVMSRCGSRLAVLTNQCICQTMCNQRSVTAPVYCGDRDSASSNNLRHSIPSVTVDVLTRTHFGEHRSSESRDSRSCMQLSKRLETGTQSVEISRTLATSSSSLPPFGRDDTMSHGNLGVANTPWSSSFPSPLVRVHFAESLTPARQANRVLSSDYQPSSTGSSISLSSVPVISSTGTSSMPASTSATLTSRRQIEVVLVYQLPPPPTLQALVRQRILQFCREEQLDRLDLPPQMISFLRFQPVFGSAGSYLSRSSSFTPTLRNVSLDRPNSLT</sequence>
<feature type="domain" description="SOCS box" evidence="2">
    <location>
        <begin position="769"/>
        <end position="805"/>
    </location>
</feature>
<evidence type="ECO:0000313" key="4">
    <source>
        <dbReference type="Proteomes" id="UP000230066"/>
    </source>
</evidence>
<dbReference type="SMART" id="SM00969">
    <property type="entry name" value="SOCS_box"/>
    <property type="match status" value="1"/>
</dbReference>
<evidence type="ECO:0000259" key="2">
    <source>
        <dbReference type="SMART" id="SM00969"/>
    </source>
</evidence>
<dbReference type="InterPro" id="IPR001496">
    <property type="entry name" value="SOCS_box"/>
</dbReference>
<dbReference type="EMBL" id="JXXN02000006">
    <property type="protein sequence ID" value="THD29116.1"/>
    <property type="molecule type" value="Genomic_DNA"/>
</dbReference>
<evidence type="ECO:0000256" key="1">
    <source>
        <dbReference type="SAM" id="MobiDB-lite"/>
    </source>
</evidence>
<proteinExistence type="predicted"/>